<evidence type="ECO:0000256" key="1">
    <source>
        <dbReference type="SAM" id="SignalP"/>
    </source>
</evidence>
<evidence type="ECO:0008006" key="4">
    <source>
        <dbReference type="Google" id="ProtNLM"/>
    </source>
</evidence>
<organism evidence="2 3">
    <name type="scientific">Saccharothrix violaceirubra</name>
    <dbReference type="NCBI Taxonomy" id="413306"/>
    <lineage>
        <taxon>Bacteria</taxon>
        <taxon>Bacillati</taxon>
        <taxon>Actinomycetota</taxon>
        <taxon>Actinomycetes</taxon>
        <taxon>Pseudonocardiales</taxon>
        <taxon>Pseudonocardiaceae</taxon>
        <taxon>Saccharothrix</taxon>
    </lineage>
</organism>
<protein>
    <recommendedName>
        <fullName evidence="4">Ig-like domain-containing protein</fullName>
    </recommendedName>
</protein>
<dbReference type="EMBL" id="JACHJS010000001">
    <property type="protein sequence ID" value="MBB4963546.1"/>
    <property type="molecule type" value="Genomic_DNA"/>
</dbReference>
<dbReference type="Proteomes" id="UP000542674">
    <property type="component" value="Unassembled WGS sequence"/>
</dbReference>
<feature type="chain" id="PRO_5038713085" description="Ig-like domain-containing protein" evidence="1">
    <location>
        <begin position="25"/>
        <end position="100"/>
    </location>
</feature>
<keyword evidence="3" id="KW-1185">Reference proteome</keyword>
<comment type="caution">
    <text evidence="2">The sequence shown here is derived from an EMBL/GenBank/DDBJ whole genome shotgun (WGS) entry which is preliminary data.</text>
</comment>
<name>A0A7W7SYZ0_9PSEU</name>
<evidence type="ECO:0000313" key="2">
    <source>
        <dbReference type="EMBL" id="MBB4963546.1"/>
    </source>
</evidence>
<keyword evidence="1" id="KW-0732">Signal</keyword>
<dbReference type="AlphaFoldDB" id="A0A7W7SYZ0"/>
<evidence type="ECO:0000313" key="3">
    <source>
        <dbReference type="Proteomes" id="UP000542674"/>
    </source>
</evidence>
<gene>
    <name evidence="2" type="ORF">F4559_000905</name>
</gene>
<feature type="signal peptide" evidence="1">
    <location>
        <begin position="1"/>
        <end position="24"/>
    </location>
</feature>
<dbReference type="InterPro" id="IPR006311">
    <property type="entry name" value="TAT_signal"/>
</dbReference>
<accession>A0A7W7SYZ0</accession>
<proteinExistence type="predicted"/>
<sequence>MKSIGTRRTIVGLALALGTVTAAAIPAAAAPAQVLSGYQCVSAETLTLWNAPSGGNAVGTWVRGTRFSNEGIDGSRFATRTLNTGVRVWVDANPAWSYPC</sequence>
<dbReference type="RefSeq" id="WP_184666309.1">
    <property type="nucleotide sequence ID" value="NZ_BAABAI010000017.1"/>
</dbReference>
<dbReference type="PROSITE" id="PS51318">
    <property type="entry name" value="TAT"/>
    <property type="match status" value="1"/>
</dbReference>
<reference evidence="2 3" key="1">
    <citation type="submission" date="2020-08" db="EMBL/GenBank/DDBJ databases">
        <title>Sequencing the genomes of 1000 actinobacteria strains.</title>
        <authorList>
            <person name="Klenk H.-P."/>
        </authorList>
    </citation>
    <scope>NUCLEOTIDE SEQUENCE [LARGE SCALE GENOMIC DNA]</scope>
    <source>
        <strain evidence="2 3">DSM 45084</strain>
    </source>
</reference>